<dbReference type="RefSeq" id="WP_162361358.1">
    <property type="nucleotide sequence ID" value="NZ_CP047591.1"/>
</dbReference>
<dbReference type="PANTHER" id="PTHR11177:SF317">
    <property type="entry name" value="CHITINASE 12-RELATED"/>
    <property type="match status" value="1"/>
</dbReference>
<dbReference type="PANTHER" id="PTHR11177">
    <property type="entry name" value="CHITINASE"/>
    <property type="match status" value="1"/>
</dbReference>
<dbReference type="EC" id="3.2.1.14" evidence="2"/>
<keyword evidence="3" id="KW-0472">Membrane</keyword>
<evidence type="ECO:0000313" key="6">
    <source>
        <dbReference type="Proteomes" id="UP000463883"/>
    </source>
</evidence>
<dbReference type="EMBL" id="CP047591">
    <property type="protein sequence ID" value="QHI71584.1"/>
    <property type="molecule type" value="Genomic_DNA"/>
</dbReference>
<sequence length="498" mass="56193">MKKRNVYQKIGVKKLQQIKNAFICTVLVVIMVVVMPIPVVSYGGENNKENTAVTVSDRKSEDFKVIGYYCGEWFDVPVEKLQSDKLTHIMYGFLIPKEDGTCKPFEEPEEIKLLIEKCHSTGTKVFVSVGGYREKDGTPLFPVFEKIGADDNLRKTFVDSIMAVVQQYGFDGVELDWEYPRYSSSADYEKTVVQLSEKLKPMGKGLSTALPGTGSTDGKNVWEALAGVTDKTLSCFDFISLMCYDLSTDPNHSPIWYANTTINYWKTYRNIPAEKLVLGMPLYARPSWQQYRFLVEMNRQYAYTDFVDTEPLKSTYNGLNTLREKTMIAMRKAGGVMLFDVNEDTYDDTSVVSMIDDTLHAMGQLDQEQINNYIWVVMDNKPLVFNPKDGMGMPFIDENNRTLVPVRKLLESIGANVSYSNDAKGKTESVDADLKGTHIKINIGSEKYSVNDKNLTMDTVAVIKDGRTYIPARAVLEAFGYDMTYSPAGRCVYATSNH</sequence>
<evidence type="ECO:0000256" key="2">
    <source>
        <dbReference type="ARBA" id="ARBA00012729"/>
    </source>
</evidence>
<dbReference type="SMART" id="SM00636">
    <property type="entry name" value="Glyco_18"/>
    <property type="match status" value="1"/>
</dbReference>
<feature type="domain" description="GH18" evidence="4">
    <location>
        <begin position="63"/>
        <end position="362"/>
    </location>
</feature>
<dbReference type="Gene3D" id="3.20.20.80">
    <property type="entry name" value="Glycosidases"/>
    <property type="match status" value="1"/>
</dbReference>
<evidence type="ECO:0000313" key="5">
    <source>
        <dbReference type="EMBL" id="QHI71584.1"/>
    </source>
</evidence>
<dbReference type="Pfam" id="PF00704">
    <property type="entry name" value="Glyco_hydro_18"/>
    <property type="match status" value="1"/>
</dbReference>
<dbReference type="Pfam" id="PF07833">
    <property type="entry name" value="Cu_amine_oxidN1"/>
    <property type="match status" value="1"/>
</dbReference>
<dbReference type="Gene3D" id="3.40.5.30">
    <property type="entry name" value="(Trans)glycosidases - domain 2"/>
    <property type="match status" value="1"/>
</dbReference>
<dbReference type="Gene3D" id="3.30.457.10">
    <property type="entry name" value="Copper amine oxidase-like, N-terminal domain"/>
    <property type="match status" value="1"/>
</dbReference>
<comment type="catalytic activity">
    <reaction evidence="1">
        <text>Random endo-hydrolysis of N-acetyl-beta-D-glucosaminide (1-&gt;4)-beta-linkages in chitin and chitodextrins.</text>
        <dbReference type="EC" id="3.2.1.14"/>
    </reaction>
</comment>
<accession>A0A6P1MG73</accession>
<protein>
    <recommendedName>
        <fullName evidence="2">chitinase</fullName>
        <ecNumber evidence="2">3.2.1.14</ecNumber>
    </recommendedName>
</protein>
<dbReference type="InterPro" id="IPR011583">
    <property type="entry name" value="Chitinase_II/V-like_cat"/>
</dbReference>
<keyword evidence="3" id="KW-1133">Transmembrane helix</keyword>
<dbReference type="InterPro" id="IPR012854">
    <property type="entry name" value="Cu_amine_oxidase-like_N"/>
</dbReference>
<dbReference type="KEGG" id="amic:Ami3637_03570"/>
<dbReference type="GO" id="GO:0008843">
    <property type="term" value="F:endochitinase activity"/>
    <property type="evidence" value="ECO:0007669"/>
    <property type="project" value="UniProtKB-EC"/>
</dbReference>
<organism evidence="5 6">
    <name type="scientific">Aminipila terrae</name>
    <dbReference type="NCBI Taxonomy" id="2697030"/>
    <lineage>
        <taxon>Bacteria</taxon>
        <taxon>Bacillati</taxon>
        <taxon>Bacillota</taxon>
        <taxon>Clostridia</taxon>
        <taxon>Peptostreptococcales</taxon>
        <taxon>Anaerovoracaceae</taxon>
        <taxon>Aminipila</taxon>
    </lineage>
</organism>
<dbReference type="InterPro" id="IPR017853">
    <property type="entry name" value="GH"/>
</dbReference>
<evidence type="ECO:0000256" key="3">
    <source>
        <dbReference type="SAM" id="Phobius"/>
    </source>
</evidence>
<dbReference type="Proteomes" id="UP000463883">
    <property type="component" value="Chromosome"/>
</dbReference>
<dbReference type="InterPro" id="IPR001223">
    <property type="entry name" value="Glyco_hydro18_cat"/>
</dbReference>
<evidence type="ECO:0000259" key="4">
    <source>
        <dbReference type="PROSITE" id="PS51910"/>
    </source>
</evidence>
<feature type="transmembrane region" description="Helical" evidence="3">
    <location>
        <begin position="21"/>
        <end position="44"/>
    </location>
</feature>
<keyword evidence="6" id="KW-1185">Reference proteome</keyword>
<name>A0A6P1MG73_9FIRM</name>
<dbReference type="SUPFAM" id="SSF51445">
    <property type="entry name" value="(Trans)glycosidases"/>
    <property type="match status" value="1"/>
</dbReference>
<reference evidence="5 6" key="1">
    <citation type="submission" date="2020-01" db="EMBL/GenBank/DDBJ databases">
        <title>Genomic analysis of Aminipila sp. CBA3637.</title>
        <authorList>
            <person name="Kim Y.B."/>
            <person name="Roh S.W."/>
        </authorList>
    </citation>
    <scope>NUCLEOTIDE SEQUENCE [LARGE SCALE GENOMIC DNA]</scope>
    <source>
        <strain evidence="5 6">CBA3637</strain>
    </source>
</reference>
<dbReference type="AlphaFoldDB" id="A0A6P1MG73"/>
<dbReference type="PROSITE" id="PS51910">
    <property type="entry name" value="GH18_2"/>
    <property type="match status" value="1"/>
</dbReference>
<dbReference type="GO" id="GO:0008061">
    <property type="term" value="F:chitin binding"/>
    <property type="evidence" value="ECO:0007669"/>
    <property type="project" value="InterPro"/>
</dbReference>
<dbReference type="GO" id="GO:0005975">
    <property type="term" value="P:carbohydrate metabolic process"/>
    <property type="evidence" value="ECO:0007669"/>
    <property type="project" value="InterPro"/>
</dbReference>
<proteinExistence type="predicted"/>
<dbReference type="InterPro" id="IPR036582">
    <property type="entry name" value="Mao_N_sf"/>
</dbReference>
<gene>
    <name evidence="5" type="ORF">Ami3637_03570</name>
</gene>
<keyword evidence="3" id="KW-0812">Transmembrane</keyword>
<evidence type="ECO:0000256" key="1">
    <source>
        <dbReference type="ARBA" id="ARBA00000822"/>
    </source>
</evidence>
<dbReference type="SUPFAM" id="SSF55383">
    <property type="entry name" value="Copper amine oxidase, domain N"/>
    <property type="match status" value="1"/>
</dbReference>
<dbReference type="InterPro" id="IPR050314">
    <property type="entry name" value="Glycosyl_Hydrlase_18"/>
</dbReference>